<sequence length="554" mass="61594">MNFLMHHDATGASDISRTSGNCSHDPWMLDRVSKLLTSHISKSDEEDYESARLKASIGIALFKYVMRYGQGDGRYFNRDRLVTSGRYTSKWQDIFVHLIAAKGVAVDPIRFSNILSRTPNPTCHSGPSISNAIGLAIAMKNLAMLYNKPGLNLLDNMIWCVIDDAKFQQGSVLEKVALAGCWKLKNLCVIHDGIGGAMSPNLDLSKFKKHGWNVIEVVNDNNLTILALCMALGTSRRSDVPTVVSIQPPDGSTSHKLPFPPNDSTPFHLLLEQYDFFQDVCKRSEVYEADWLAKVGAYRELYPALAKEFWDNVAGKNLVKPTGHQHYPNATAGPLTPPLSPWSAELRSRRTRQSPLRRGRPSQRPSKRSAPGGATYEALHIRPCDAEEVAGAFLVSIRSTELPTTISLPKNGATSFSGHSSRLGVTHGGYVFSNYHDGYFDLTLITAGVGIHYAMGTRDFLLRNYCLKTRIVSCPCLKLFQLQTEEYKRSVLQPQSGRPAVAIDFGNSQGWEPYADALVSLEEGNDEEMGDNQPDRIGPRVRDFVKEFKERRAK</sequence>
<gene>
    <name evidence="1" type="ORF">NCS57_01204400</name>
</gene>
<evidence type="ECO:0000313" key="2">
    <source>
        <dbReference type="Proteomes" id="UP001065298"/>
    </source>
</evidence>
<evidence type="ECO:0000313" key="1">
    <source>
        <dbReference type="EMBL" id="KAI8654579.1"/>
    </source>
</evidence>
<accession>A0ACC0QH74</accession>
<comment type="caution">
    <text evidence="1">The sequence shown here is derived from an EMBL/GenBank/DDBJ whole genome shotgun (WGS) entry which is preliminary data.</text>
</comment>
<protein>
    <submittedName>
        <fullName evidence="1">TRANSKETOLASE-1 domain-containing protein</fullName>
    </submittedName>
</protein>
<dbReference type="EMBL" id="CM046512">
    <property type="protein sequence ID" value="KAI8654579.1"/>
    <property type="molecule type" value="Genomic_DNA"/>
</dbReference>
<organism evidence="1 2">
    <name type="scientific">Fusarium keratoplasticum</name>
    <dbReference type="NCBI Taxonomy" id="1328300"/>
    <lineage>
        <taxon>Eukaryota</taxon>
        <taxon>Fungi</taxon>
        <taxon>Dikarya</taxon>
        <taxon>Ascomycota</taxon>
        <taxon>Pezizomycotina</taxon>
        <taxon>Sordariomycetes</taxon>
        <taxon>Hypocreomycetidae</taxon>
        <taxon>Hypocreales</taxon>
        <taxon>Nectriaceae</taxon>
        <taxon>Fusarium</taxon>
        <taxon>Fusarium solani species complex</taxon>
    </lineage>
</organism>
<proteinExistence type="predicted"/>
<name>A0ACC0QH74_9HYPO</name>
<dbReference type="Proteomes" id="UP001065298">
    <property type="component" value="Chromosome 10"/>
</dbReference>
<reference evidence="1" key="1">
    <citation type="submission" date="2022-06" db="EMBL/GenBank/DDBJ databases">
        <title>Fusarium solani species complex genomes reveal bases of compartmentalisation and animal pathogenesis.</title>
        <authorList>
            <person name="Tsai I.J."/>
        </authorList>
    </citation>
    <scope>NUCLEOTIDE SEQUENCE</scope>
    <source>
        <strain evidence="1">Fu6.1</strain>
    </source>
</reference>
<keyword evidence="2" id="KW-1185">Reference proteome</keyword>